<comment type="similarity">
    <text evidence="3 13">Belongs to the FAD-binding oxidoreductase/transferase type 4 family.</text>
</comment>
<dbReference type="PANTHER" id="PTHR46568:SF1">
    <property type="entry name" value="ALKYLDIHYDROXYACETONEPHOSPHATE SYNTHASE, PEROXISOMAL"/>
    <property type="match status" value="1"/>
</dbReference>
<proteinExistence type="inferred from homology"/>
<evidence type="ECO:0000256" key="11">
    <source>
        <dbReference type="PIRSR" id="PIRSR625650-3"/>
    </source>
</evidence>
<comment type="pathway">
    <text evidence="2 13">Glycerolipid metabolism; ether lipid biosynthesis.</text>
</comment>
<dbReference type="GO" id="GO:0071949">
    <property type="term" value="F:FAD binding"/>
    <property type="evidence" value="ECO:0007669"/>
    <property type="project" value="InterPro"/>
</dbReference>
<dbReference type="Pfam" id="PF02913">
    <property type="entry name" value="FAD-oxidase_C"/>
    <property type="match status" value="1"/>
</dbReference>
<dbReference type="Gene3D" id="3.30.70.3450">
    <property type="match status" value="1"/>
</dbReference>
<dbReference type="InterPro" id="IPR016167">
    <property type="entry name" value="FAD-bd_PCMH_sub1"/>
</dbReference>
<dbReference type="GO" id="GO:0008611">
    <property type="term" value="P:ether lipid biosynthetic process"/>
    <property type="evidence" value="ECO:0007669"/>
    <property type="project" value="UniProtKB-UniPathway"/>
</dbReference>
<dbReference type="FunCoup" id="A0A6J1WAD0">
    <property type="interactions" value="1006"/>
</dbReference>
<dbReference type="InParanoid" id="A0A6J1WAD0"/>
<comment type="subunit">
    <text evidence="4 13">Homodimer.</text>
</comment>
<evidence type="ECO:0000256" key="14">
    <source>
        <dbReference type="SAM" id="MobiDB-lite"/>
    </source>
</evidence>
<dbReference type="Gene3D" id="1.10.45.10">
    <property type="entry name" value="Vanillyl-alcohol Oxidase, Chain A, domain 4"/>
    <property type="match status" value="1"/>
</dbReference>
<sequence length="629" mass="70361">MSQNANNDNIRTGDKKNSSSATTKRSEINNNSDSTVIKVKSVIPRRRQDILKWYGWGYKDSMFQLDGDVAYFTGNRYLIAGKSLPHLQNWAYENFKVDLKKPPKIPEMPTSFPETRLPADIRQELEGIASVSVDGMDRLIRAHGQTLKDISDLRGNKFPRIPDAVIWPESHEQVEQIVKCASKHGFVIIPFGGGTSVSGAVTCPPKEQRPIVVLDTSDMNSILWLDKEQLLARVQAGIIGQDLEREMRARGFTVGHEPDSYEFSTLGGWVATRASGMKKNTYGNIEDLIVQTKVVTARGVLEKSCRVPRISCGPEFEHIVMGSEGCLGVVTEVTLKIRPLPPVVQYGSLVFPDWDSGVQFEREVARQRLQPSSIRLMDNEQFRFGQALKTESSWGGVFLDGLKRIYITRIKGFDPTKLCVVTLLMEGTAEDVAEREKKLNSIAAQFGGIPAGAENGERGYTLTFVIAYLRDVAMEYGIVAESFETSVPWDRTAALCSRVKRRIRDECAARGIQHYLISCRLTQTYDAGCCIYFYFAHNSEKFIDPVATYEEIEEAARDEIIASGGSISHHHGVGKLRKKWYTDTVSEPGRQLLLAAKRALDPDNIFALRNMALDEYDGDQEDIGIKSKL</sequence>
<dbReference type="InterPro" id="IPR016171">
    <property type="entry name" value="Vanillyl_alc_oxidase_C-sub2"/>
</dbReference>
<evidence type="ECO:0000256" key="10">
    <source>
        <dbReference type="PIRSR" id="PIRSR625650-2"/>
    </source>
</evidence>
<dbReference type="PROSITE" id="PS51387">
    <property type="entry name" value="FAD_PCMH"/>
    <property type="match status" value="1"/>
</dbReference>
<keyword evidence="6 13" id="KW-0285">Flavoprotein</keyword>
<dbReference type="SUPFAM" id="SSF55103">
    <property type="entry name" value="FAD-linked oxidases, C-terminal domain"/>
    <property type="match status" value="1"/>
</dbReference>
<evidence type="ECO:0000256" key="7">
    <source>
        <dbReference type="ARBA" id="ARBA00022827"/>
    </source>
</evidence>
<dbReference type="GO" id="GO:0005777">
    <property type="term" value="C:peroxisome"/>
    <property type="evidence" value="ECO:0007669"/>
    <property type="project" value="UniProtKB-SubCell"/>
</dbReference>
<comment type="catalytic activity">
    <reaction evidence="13">
        <text>a long chain fatty alcohol + a 1-acylglycerone 3-phosphate = a 1-O-alkylglycerone 3-phosphate + a long-chain fatty acid + H(+)</text>
        <dbReference type="Rhea" id="RHEA:36171"/>
        <dbReference type="ChEBI" id="CHEBI:15378"/>
        <dbReference type="ChEBI" id="CHEBI:17135"/>
        <dbReference type="ChEBI" id="CHEBI:57534"/>
        <dbReference type="ChEBI" id="CHEBI:57560"/>
        <dbReference type="ChEBI" id="CHEBI:73315"/>
        <dbReference type="EC" id="2.5.1.26"/>
    </reaction>
</comment>
<dbReference type="RefSeq" id="XP_026750226.2">
    <property type="nucleotide sequence ID" value="XM_026894425.3"/>
</dbReference>
<name>A0A6J1WAD0_GALME</name>
<dbReference type="Pfam" id="PF01565">
    <property type="entry name" value="FAD_binding_4"/>
    <property type="match status" value="1"/>
</dbReference>
<feature type="active site" description="Proton donor/acceptor" evidence="9">
    <location>
        <position position="532"/>
    </location>
</feature>
<evidence type="ECO:0000256" key="6">
    <source>
        <dbReference type="ARBA" id="ARBA00022630"/>
    </source>
</evidence>
<dbReference type="GO" id="GO:0008609">
    <property type="term" value="F:alkylglycerone-phosphate synthase activity"/>
    <property type="evidence" value="ECO:0007669"/>
    <property type="project" value="UniProtKB-EC"/>
</dbReference>
<keyword evidence="7 11" id="KW-0274">FAD</keyword>
<evidence type="ECO:0000256" key="3">
    <source>
        <dbReference type="ARBA" id="ARBA00008000"/>
    </source>
</evidence>
<evidence type="ECO:0000313" key="16">
    <source>
        <dbReference type="Proteomes" id="UP001652740"/>
    </source>
</evidence>
<evidence type="ECO:0000256" key="8">
    <source>
        <dbReference type="ARBA" id="ARBA00023140"/>
    </source>
</evidence>
<dbReference type="EC" id="2.5.1.26" evidence="5 13"/>
<dbReference type="Gene3D" id="3.30.43.10">
    <property type="entry name" value="Uridine Diphospho-n-acetylenolpyruvylglucosamine Reductase, domain 2"/>
    <property type="match status" value="1"/>
</dbReference>
<comment type="subcellular location">
    <subcellularLocation>
        <location evidence="1 13">Peroxisome</location>
    </subcellularLocation>
</comment>
<feature type="compositionally biased region" description="Polar residues" evidence="14">
    <location>
        <begin position="1"/>
        <end position="10"/>
    </location>
</feature>
<dbReference type="InterPro" id="IPR016164">
    <property type="entry name" value="FAD-linked_Oxase-like_C"/>
</dbReference>
<feature type="binding site" evidence="11">
    <location>
        <begin position="190"/>
        <end position="196"/>
    </location>
    <ligand>
        <name>FAD</name>
        <dbReference type="ChEBI" id="CHEBI:57692"/>
    </ligand>
</feature>
<feature type="binding site" evidence="11">
    <location>
        <begin position="272"/>
        <end position="275"/>
    </location>
    <ligand>
        <name>FAD</name>
        <dbReference type="ChEBI" id="CHEBI:57692"/>
    </ligand>
</feature>
<dbReference type="AlphaFoldDB" id="A0A6J1WAD0"/>
<feature type="site" description="Important for enzyme activity" evidence="12">
    <location>
        <position position="375"/>
    </location>
</feature>
<comment type="cofactor">
    <cofactor evidence="11 13">
        <name>FAD</name>
        <dbReference type="ChEBI" id="CHEBI:57692"/>
    </cofactor>
</comment>
<gene>
    <name evidence="17" type="primary">LOC113510875</name>
</gene>
<evidence type="ECO:0000256" key="12">
    <source>
        <dbReference type="PIRSR" id="PIRSR625650-4"/>
    </source>
</evidence>
<dbReference type="InterPro" id="IPR004113">
    <property type="entry name" value="FAD-bd_oxidored_4_C"/>
</dbReference>
<feature type="compositionally biased region" description="Polar residues" evidence="14">
    <location>
        <begin position="18"/>
        <end position="29"/>
    </location>
</feature>
<evidence type="ECO:0000256" key="13">
    <source>
        <dbReference type="RuleBase" id="RU363113"/>
    </source>
</evidence>
<dbReference type="UniPathway" id="UPA00781"/>
<feature type="region of interest" description="Disordered" evidence="14">
    <location>
        <begin position="1"/>
        <end position="29"/>
    </location>
</feature>
<evidence type="ECO:0000256" key="9">
    <source>
        <dbReference type="PIRSR" id="PIRSR625650-1"/>
    </source>
</evidence>
<evidence type="ECO:0000256" key="1">
    <source>
        <dbReference type="ARBA" id="ARBA00004275"/>
    </source>
</evidence>
<dbReference type="InterPro" id="IPR025650">
    <property type="entry name" value="Alkyl-DHAP_Synthase"/>
</dbReference>
<dbReference type="InterPro" id="IPR006094">
    <property type="entry name" value="Oxid_FAD_bind_N"/>
</dbReference>
<feature type="binding site" evidence="10">
    <location>
        <position position="470"/>
    </location>
    <ligand>
        <name>substrate</name>
    </ligand>
</feature>
<comment type="function">
    <text evidence="13">Catalyzes the exchange of an acyl for a long-chain alkyl group and the formation of the ether bond in the biosynthesis of ether phospholipids.</text>
</comment>
<dbReference type="KEGG" id="gmw:113510875"/>
<dbReference type="GeneID" id="113510875"/>
<dbReference type="InterPro" id="IPR016166">
    <property type="entry name" value="FAD-bd_PCMH"/>
</dbReference>
<dbReference type="Proteomes" id="UP001652740">
    <property type="component" value="Unplaced"/>
</dbReference>
<keyword evidence="13" id="KW-0808">Transferase</keyword>
<evidence type="ECO:0000256" key="2">
    <source>
        <dbReference type="ARBA" id="ARBA00004670"/>
    </source>
</evidence>
<feature type="domain" description="FAD-binding PCMH-type" evidence="15">
    <location>
        <begin position="158"/>
        <end position="340"/>
    </location>
</feature>
<protein>
    <recommendedName>
        <fullName evidence="5 13">Alkylglycerone-phosphate synthase</fullName>
        <shortName evidence="13">Alkyl-DHAP synthase</shortName>
        <ecNumber evidence="5 13">2.5.1.26</ecNumber>
    </recommendedName>
</protein>
<organism evidence="16 17">
    <name type="scientific">Galleria mellonella</name>
    <name type="common">Greater wax moth</name>
    <dbReference type="NCBI Taxonomy" id="7137"/>
    <lineage>
        <taxon>Eukaryota</taxon>
        <taxon>Metazoa</taxon>
        <taxon>Ecdysozoa</taxon>
        <taxon>Arthropoda</taxon>
        <taxon>Hexapoda</taxon>
        <taxon>Insecta</taxon>
        <taxon>Pterygota</taxon>
        <taxon>Neoptera</taxon>
        <taxon>Endopterygota</taxon>
        <taxon>Lepidoptera</taxon>
        <taxon>Glossata</taxon>
        <taxon>Ditrysia</taxon>
        <taxon>Pyraloidea</taxon>
        <taxon>Pyralidae</taxon>
        <taxon>Galleriinae</taxon>
        <taxon>Galleria</taxon>
    </lineage>
</organism>
<keyword evidence="13" id="KW-0444">Lipid biosynthesis</keyword>
<feature type="binding site" evidence="11">
    <location>
        <begin position="259"/>
        <end position="265"/>
    </location>
    <ligand>
        <name>FAD</name>
        <dbReference type="ChEBI" id="CHEBI:57692"/>
    </ligand>
</feature>
<keyword evidence="13" id="KW-0443">Lipid metabolism</keyword>
<reference evidence="17" key="1">
    <citation type="submission" date="2025-08" db="UniProtKB">
        <authorList>
            <consortium name="RefSeq"/>
        </authorList>
    </citation>
    <scope>IDENTIFICATION</scope>
    <source>
        <tissue evidence="17">Whole larvae</tissue>
    </source>
</reference>
<evidence type="ECO:0000256" key="4">
    <source>
        <dbReference type="ARBA" id="ARBA00011738"/>
    </source>
</evidence>
<keyword evidence="8 13" id="KW-0576">Peroxisome</keyword>
<accession>A0A6J1WAD0</accession>
<dbReference type="SUPFAM" id="SSF56176">
    <property type="entry name" value="FAD-binding/transporter-associated domain-like"/>
    <property type="match status" value="1"/>
</dbReference>
<dbReference type="Gene3D" id="3.30.160.650">
    <property type="match status" value="1"/>
</dbReference>
<evidence type="ECO:0000259" key="15">
    <source>
        <dbReference type="PROSITE" id="PS51387"/>
    </source>
</evidence>
<dbReference type="PANTHER" id="PTHR46568">
    <property type="entry name" value="ALKYLDIHYDROXYACETONEPHOSPHATE SYNTHASE, PEROXISOMAL"/>
    <property type="match status" value="1"/>
</dbReference>
<evidence type="ECO:0000256" key="5">
    <source>
        <dbReference type="ARBA" id="ARBA00012385"/>
    </source>
</evidence>
<dbReference type="InterPro" id="IPR016169">
    <property type="entry name" value="FAD-bd_PCMH_sub2"/>
</dbReference>
<dbReference type="Gene3D" id="3.30.465.10">
    <property type="match status" value="1"/>
</dbReference>
<feature type="binding site" evidence="11">
    <location>
        <begin position="324"/>
        <end position="330"/>
    </location>
    <ligand>
        <name>FAD</name>
        <dbReference type="ChEBI" id="CHEBI:57692"/>
    </ligand>
</feature>
<dbReference type="Gene3D" id="3.30.300.330">
    <property type="match status" value="1"/>
</dbReference>
<evidence type="ECO:0000313" key="17">
    <source>
        <dbReference type="RefSeq" id="XP_026750226.2"/>
    </source>
</evidence>
<keyword evidence="16" id="KW-1185">Reference proteome</keyword>
<dbReference type="InterPro" id="IPR036318">
    <property type="entry name" value="FAD-bd_PCMH-like_sf"/>
</dbReference>